<keyword evidence="13" id="KW-0535">Nitrogen fixation</keyword>
<dbReference type="FunFam" id="3.40.50.300:FF:000006">
    <property type="entry name" value="DNA-binding transcriptional regulator NtrC"/>
    <property type="match status" value="1"/>
</dbReference>
<dbReference type="InterPro" id="IPR002197">
    <property type="entry name" value="HTH_Fis"/>
</dbReference>
<dbReference type="InterPro" id="IPR009057">
    <property type="entry name" value="Homeodomain-like_sf"/>
</dbReference>
<keyword evidence="10" id="KW-0238">DNA-binding</keyword>
<dbReference type="KEGG" id="gur:Gura_3375"/>
<evidence type="ECO:0000256" key="14">
    <source>
        <dbReference type="ARBA" id="ARBA00029881"/>
    </source>
</evidence>
<dbReference type="InterPro" id="IPR011006">
    <property type="entry name" value="CheY-like_superfamily"/>
</dbReference>
<evidence type="ECO:0000256" key="9">
    <source>
        <dbReference type="ARBA" id="ARBA00023015"/>
    </source>
</evidence>
<keyword evidence="9" id="KW-0805">Transcription regulation</keyword>
<evidence type="ECO:0000256" key="16">
    <source>
        <dbReference type="PROSITE-ProRule" id="PRU00169"/>
    </source>
</evidence>
<dbReference type="InterPro" id="IPR003593">
    <property type="entry name" value="AAA+_ATPase"/>
</dbReference>
<evidence type="ECO:0000256" key="6">
    <source>
        <dbReference type="ARBA" id="ARBA00022741"/>
    </source>
</evidence>
<evidence type="ECO:0000259" key="17">
    <source>
        <dbReference type="PROSITE" id="PS50045"/>
    </source>
</evidence>
<dbReference type="Proteomes" id="UP000006695">
    <property type="component" value="Chromosome"/>
</dbReference>
<evidence type="ECO:0000256" key="7">
    <source>
        <dbReference type="ARBA" id="ARBA00022840"/>
    </source>
</evidence>
<dbReference type="SUPFAM" id="SSF52540">
    <property type="entry name" value="P-loop containing nucleoside triphosphate hydrolases"/>
    <property type="match status" value="1"/>
</dbReference>
<keyword evidence="6" id="KW-0547">Nucleotide-binding</keyword>
<dbReference type="PROSITE" id="PS00676">
    <property type="entry name" value="SIGMA54_INTERACT_2"/>
    <property type="match status" value="1"/>
</dbReference>
<evidence type="ECO:0000256" key="2">
    <source>
        <dbReference type="ARBA" id="ARBA00019059"/>
    </source>
</evidence>
<evidence type="ECO:0000259" key="18">
    <source>
        <dbReference type="PROSITE" id="PS50110"/>
    </source>
</evidence>
<keyword evidence="11" id="KW-0010">Activator</keyword>
<sequence>MVQGGKVYICDDEEEMRRYLRKILHSHGFTVETFAGGGALLERLEREENGAPDILLQDIRMPELDGIEVLKRVRKLRPSLPVVIMTGYGTIDSAVEAIKLGAYDYITKPFPKEKILGVMVKALEREFLLSENRGLKEELCRQSSPGEIVFASEKFRDAFELTLQVAGSDANIVIRGESGTGKELIARAIHHNSPRRSCRFLSVNCAALSDTLLESQLFGHVRGAFTGAVTSQKGLLEESSEGTLFLDEIGDISPSLQAKLLRVIQEREFLAVGSTRPKSVDVRFVAATNKDLEREVKAGRFREDLYYRLHVISINLPPLRERKEDIVPLAEHFLAKYARRTRKRVSGITGDALRLLAGYDWPGNVRELENVIERAVILARGERLTAELFPVRNSADAPAPHSETEATSLESAERAHIMKILGKSGFHRTRAAEVLGITRKTLSRKIAEYAIELPCDTSDDD</sequence>
<dbReference type="RefSeq" id="WP_011940193.1">
    <property type="nucleotide sequence ID" value="NC_009483.1"/>
</dbReference>
<dbReference type="Gene3D" id="3.40.50.2300">
    <property type="match status" value="1"/>
</dbReference>
<evidence type="ECO:0000256" key="10">
    <source>
        <dbReference type="ARBA" id="ARBA00023125"/>
    </source>
</evidence>
<reference evidence="19 20" key="1">
    <citation type="submission" date="2007-05" db="EMBL/GenBank/DDBJ databases">
        <title>Complete sequence of Geobacter uraniireducens Rf4.</title>
        <authorList>
            <consortium name="US DOE Joint Genome Institute"/>
            <person name="Copeland A."/>
            <person name="Lucas S."/>
            <person name="Lapidus A."/>
            <person name="Barry K."/>
            <person name="Detter J.C."/>
            <person name="Glavina del Rio T."/>
            <person name="Hammon N."/>
            <person name="Israni S."/>
            <person name="Dalin E."/>
            <person name="Tice H."/>
            <person name="Pitluck S."/>
            <person name="Chertkov O."/>
            <person name="Brettin T."/>
            <person name="Bruce D."/>
            <person name="Han C."/>
            <person name="Schmutz J."/>
            <person name="Larimer F."/>
            <person name="Land M."/>
            <person name="Hauser L."/>
            <person name="Kyrpides N."/>
            <person name="Mikhailova N."/>
            <person name="Shelobolina E."/>
            <person name="Aklujkar M."/>
            <person name="Lovley D."/>
            <person name="Richardson P."/>
        </authorList>
    </citation>
    <scope>NUCLEOTIDE SEQUENCE [LARGE SCALE GENOMIC DNA]</scope>
    <source>
        <strain evidence="19 20">Rf4</strain>
    </source>
</reference>
<feature type="domain" description="Response regulatory" evidence="18">
    <location>
        <begin position="6"/>
        <end position="123"/>
    </location>
</feature>
<keyword evidence="4" id="KW-0678">Repressor</keyword>
<dbReference type="GO" id="GO:0005524">
    <property type="term" value="F:ATP binding"/>
    <property type="evidence" value="ECO:0007669"/>
    <property type="project" value="UniProtKB-KW"/>
</dbReference>
<dbReference type="GO" id="GO:0005737">
    <property type="term" value="C:cytoplasm"/>
    <property type="evidence" value="ECO:0007669"/>
    <property type="project" value="UniProtKB-SubCell"/>
</dbReference>
<dbReference type="Pfam" id="PF00158">
    <property type="entry name" value="Sigma54_activat"/>
    <property type="match status" value="1"/>
</dbReference>
<dbReference type="GO" id="GO:0006355">
    <property type="term" value="P:regulation of DNA-templated transcription"/>
    <property type="evidence" value="ECO:0007669"/>
    <property type="project" value="InterPro"/>
</dbReference>
<evidence type="ECO:0000256" key="4">
    <source>
        <dbReference type="ARBA" id="ARBA00022491"/>
    </source>
</evidence>
<dbReference type="GO" id="GO:0000160">
    <property type="term" value="P:phosphorelay signal transduction system"/>
    <property type="evidence" value="ECO:0007669"/>
    <property type="project" value="UniProtKB-KW"/>
</dbReference>
<evidence type="ECO:0000256" key="8">
    <source>
        <dbReference type="ARBA" id="ARBA00023012"/>
    </source>
</evidence>
<dbReference type="InterPro" id="IPR058031">
    <property type="entry name" value="AAA_lid_NorR"/>
</dbReference>
<protein>
    <recommendedName>
        <fullName evidence="2">DNA-binding transcriptional regulator NtrC</fullName>
    </recommendedName>
    <alternativeName>
        <fullName evidence="14">Nitrogen regulation protein NR(I)</fullName>
    </alternativeName>
    <alternativeName>
        <fullName evidence="15">Nitrogen regulator I</fullName>
    </alternativeName>
</protein>
<dbReference type="InterPro" id="IPR025944">
    <property type="entry name" value="Sigma_54_int_dom_CS"/>
</dbReference>
<dbReference type="Gene3D" id="1.10.10.60">
    <property type="entry name" value="Homeodomain-like"/>
    <property type="match status" value="1"/>
</dbReference>
<dbReference type="PROSITE" id="PS50045">
    <property type="entry name" value="SIGMA54_INTERACT_4"/>
    <property type="match status" value="1"/>
</dbReference>
<dbReference type="STRING" id="351605.Gura_3375"/>
<proteinExistence type="predicted"/>
<feature type="modified residue" description="4-aspartylphosphate" evidence="16">
    <location>
        <position position="58"/>
    </location>
</feature>
<dbReference type="InterPro" id="IPR025662">
    <property type="entry name" value="Sigma_54_int_dom_ATP-bd_1"/>
</dbReference>
<dbReference type="SUPFAM" id="SSF46689">
    <property type="entry name" value="Homeodomain-like"/>
    <property type="match status" value="1"/>
</dbReference>
<keyword evidence="7" id="KW-0067">ATP-binding</keyword>
<dbReference type="GO" id="GO:0043565">
    <property type="term" value="F:sequence-specific DNA binding"/>
    <property type="evidence" value="ECO:0007669"/>
    <property type="project" value="InterPro"/>
</dbReference>
<evidence type="ECO:0000256" key="12">
    <source>
        <dbReference type="ARBA" id="ARBA00023163"/>
    </source>
</evidence>
<accession>A5G6W4</accession>
<evidence type="ECO:0000256" key="1">
    <source>
        <dbReference type="ARBA" id="ARBA00004496"/>
    </source>
</evidence>
<organism evidence="19 20">
    <name type="scientific">Geotalea uraniireducens (strain Rf4)</name>
    <name type="common">Geobacter uraniireducens</name>
    <dbReference type="NCBI Taxonomy" id="351605"/>
    <lineage>
        <taxon>Bacteria</taxon>
        <taxon>Pseudomonadati</taxon>
        <taxon>Thermodesulfobacteriota</taxon>
        <taxon>Desulfuromonadia</taxon>
        <taxon>Geobacterales</taxon>
        <taxon>Geobacteraceae</taxon>
        <taxon>Geotalea</taxon>
    </lineage>
</organism>
<dbReference type="PROSITE" id="PS00688">
    <property type="entry name" value="SIGMA54_INTERACT_3"/>
    <property type="match status" value="1"/>
</dbReference>
<dbReference type="Pfam" id="PF25601">
    <property type="entry name" value="AAA_lid_14"/>
    <property type="match status" value="1"/>
</dbReference>
<dbReference type="CDD" id="cd00009">
    <property type="entry name" value="AAA"/>
    <property type="match status" value="1"/>
</dbReference>
<dbReference type="PANTHER" id="PTHR32071:SF95">
    <property type="entry name" value="DNA-BINDING TRANSCRIPTIONAL REGULATOR NTRC"/>
    <property type="match status" value="1"/>
</dbReference>
<dbReference type="InterPro" id="IPR027417">
    <property type="entry name" value="P-loop_NTPase"/>
</dbReference>
<dbReference type="InterPro" id="IPR001789">
    <property type="entry name" value="Sig_transdc_resp-reg_receiver"/>
</dbReference>
<dbReference type="FunFam" id="1.10.8.60:FF:000014">
    <property type="entry name" value="DNA-binding transcriptional regulator NtrC"/>
    <property type="match status" value="1"/>
</dbReference>
<comment type="subcellular location">
    <subcellularLocation>
        <location evidence="1">Cytoplasm</location>
    </subcellularLocation>
</comment>
<dbReference type="PANTHER" id="PTHR32071">
    <property type="entry name" value="TRANSCRIPTIONAL REGULATORY PROTEIN"/>
    <property type="match status" value="1"/>
</dbReference>
<name>A5G6W4_GEOUR</name>
<dbReference type="FunFam" id="3.40.50.2300:FF:000018">
    <property type="entry name" value="DNA-binding transcriptional regulator NtrC"/>
    <property type="match status" value="1"/>
</dbReference>
<evidence type="ECO:0000256" key="5">
    <source>
        <dbReference type="ARBA" id="ARBA00022553"/>
    </source>
</evidence>
<keyword evidence="8" id="KW-0902">Two-component regulatory system</keyword>
<dbReference type="SMART" id="SM00382">
    <property type="entry name" value="AAA"/>
    <property type="match status" value="1"/>
</dbReference>
<dbReference type="HOGENOM" id="CLU_000445_0_5_7"/>
<keyword evidence="20" id="KW-1185">Reference proteome</keyword>
<gene>
    <name evidence="19" type="ordered locus">Gura_3375</name>
</gene>
<dbReference type="Pfam" id="PF02954">
    <property type="entry name" value="HTH_8"/>
    <property type="match status" value="1"/>
</dbReference>
<dbReference type="SMART" id="SM00448">
    <property type="entry name" value="REC"/>
    <property type="match status" value="1"/>
</dbReference>
<dbReference type="Gene3D" id="1.10.8.60">
    <property type="match status" value="1"/>
</dbReference>
<evidence type="ECO:0000256" key="3">
    <source>
        <dbReference type="ARBA" id="ARBA00022490"/>
    </source>
</evidence>
<keyword evidence="3" id="KW-0963">Cytoplasm</keyword>
<dbReference type="PROSITE" id="PS00675">
    <property type="entry name" value="SIGMA54_INTERACT_1"/>
    <property type="match status" value="1"/>
</dbReference>
<evidence type="ECO:0000256" key="11">
    <source>
        <dbReference type="ARBA" id="ARBA00023159"/>
    </source>
</evidence>
<dbReference type="InterPro" id="IPR002078">
    <property type="entry name" value="Sigma_54_int"/>
</dbReference>
<evidence type="ECO:0000256" key="13">
    <source>
        <dbReference type="ARBA" id="ARBA00023231"/>
    </source>
</evidence>
<feature type="domain" description="Sigma-54 factor interaction" evidence="17">
    <location>
        <begin position="148"/>
        <end position="377"/>
    </location>
</feature>
<dbReference type="PROSITE" id="PS50110">
    <property type="entry name" value="RESPONSE_REGULATORY"/>
    <property type="match status" value="1"/>
</dbReference>
<dbReference type="InterPro" id="IPR025943">
    <property type="entry name" value="Sigma_54_int_dom_ATP-bd_2"/>
</dbReference>
<dbReference type="Pfam" id="PF00072">
    <property type="entry name" value="Response_reg"/>
    <property type="match status" value="1"/>
</dbReference>
<evidence type="ECO:0000256" key="15">
    <source>
        <dbReference type="ARBA" id="ARBA00031910"/>
    </source>
</evidence>
<dbReference type="PRINTS" id="PR01590">
    <property type="entry name" value="HTHFIS"/>
</dbReference>
<dbReference type="SUPFAM" id="SSF52172">
    <property type="entry name" value="CheY-like"/>
    <property type="match status" value="1"/>
</dbReference>
<keyword evidence="12" id="KW-0804">Transcription</keyword>
<evidence type="ECO:0000313" key="19">
    <source>
        <dbReference type="EMBL" id="ABQ27532.1"/>
    </source>
</evidence>
<dbReference type="Gene3D" id="3.40.50.300">
    <property type="entry name" value="P-loop containing nucleotide triphosphate hydrolases"/>
    <property type="match status" value="1"/>
</dbReference>
<dbReference type="EMBL" id="CP000698">
    <property type="protein sequence ID" value="ABQ27532.1"/>
    <property type="molecule type" value="Genomic_DNA"/>
</dbReference>
<keyword evidence="5 16" id="KW-0597">Phosphoprotein</keyword>
<evidence type="ECO:0000313" key="20">
    <source>
        <dbReference type="Proteomes" id="UP000006695"/>
    </source>
</evidence>
<dbReference type="AlphaFoldDB" id="A5G6W4"/>